<sequence>MIGKPCRPIFLLLFCLTLLLFTVALKAEIVNLELPHSPSLKNVAIVIENDDQLSSDGEAETGTMTVSQLAPESGFGINFPLVTASLFLFGLLEVAVSASVGKLKSKFRPLLLILCCLSVAQLELPPQLQRAKECQEVKTLCPCGYGKCIRHEWHSASPCCVANYTFECCVPYKRVR</sequence>
<evidence type="ECO:0000256" key="1">
    <source>
        <dbReference type="SAM" id="Phobius"/>
    </source>
</evidence>
<proteinExistence type="predicted"/>
<organism evidence="3 4">
    <name type="scientific">Globodera pallida</name>
    <name type="common">Potato cyst nematode worm</name>
    <name type="synonym">Heterodera pallida</name>
    <dbReference type="NCBI Taxonomy" id="36090"/>
    <lineage>
        <taxon>Eukaryota</taxon>
        <taxon>Metazoa</taxon>
        <taxon>Ecdysozoa</taxon>
        <taxon>Nematoda</taxon>
        <taxon>Chromadorea</taxon>
        <taxon>Rhabditida</taxon>
        <taxon>Tylenchina</taxon>
        <taxon>Tylenchomorpha</taxon>
        <taxon>Tylenchoidea</taxon>
        <taxon>Heteroderidae</taxon>
        <taxon>Heteroderinae</taxon>
        <taxon>Globodera</taxon>
    </lineage>
</organism>
<evidence type="ECO:0000256" key="2">
    <source>
        <dbReference type="SAM" id="SignalP"/>
    </source>
</evidence>
<evidence type="ECO:0000313" key="4">
    <source>
        <dbReference type="WBParaSite" id="GPLIN_001299900"/>
    </source>
</evidence>
<keyword evidence="3" id="KW-1185">Reference proteome</keyword>
<reference evidence="4" key="2">
    <citation type="submission" date="2016-06" db="UniProtKB">
        <authorList>
            <consortium name="WormBaseParasite"/>
        </authorList>
    </citation>
    <scope>IDENTIFICATION</scope>
</reference>
<dbReference type="Proteomes" id="UP000050741">
    <property type="component" value="Unassembled WGS sequence"/>
</dbReference>
<keyword evidence="2" id="KW-0732">Signal</keyword>
<dbReference type="WBParaSite" id="GPLIN_001299900">
    <property type="protein sequence ID" value="GPLIN_001299900"/>
    <property type="gene ID" value="GPLIN_001299900"/>
</dbReference>
<dbReference type="AlphaFoldDB" id="A0A183CJE3"/>
<evidence type="ECO:0000313" key="3">
    <source>
        <dbReference type="Proteomes" id="UP000050741"/>
    </source>
</evidence>
<keyword evidence="1" id="KW-0812">Transmembrane</keyword>
<keyword evidence="1" id="KW-1133">Transmembrane helix</keyword>
<feature type="chain" id="PRO_5008147706" evidence="2">
    <location>
        <begin position="28"/>
        <end position="176"/>
    </location>
</feature>
<protein>
    <submittedName>
        <fullName evidence="4">Uncharacterized protein</fullName>
    </submittedName>
</protein>
<feature type="signal peptide" evidence="2">
    <location>
        <begin position="1"/>
        <end position="27"/>
    </location>
</feature>
<accession>A0A183CJE3</accession>
<feature type="transmembrane region" description="Helical" evidence="1">
    <location>
        <begin position="75"/>
        <end position="95"/>
    </location>
</feature>
<name>A0A183CJE3_GLOPA</name>
<keyword evidence="1" id="KW-0472">Membrane</keyword>
<reference evidence="3" key="1">
    <citation type="submission" date="2014-05" db="EMBL/GenBank/DDBJ databases">
        <title>The genome and life-stage specific transcriptomes of Globodera pallida elucidate key aspects of plant parasitism by a cyst nematode.</title>
        <authorList>
            <person name="Cotton J.A."/>
            <person name="Lilley C.J."/>
            <person name="Jones L.M."/>
            <person name="Kikuchi T."/>
            <person name="Reid A.J."/>
            <person name="Thorpe P."/>
            <person name="Tsai I.J."/>
            <person name="Beasley H."/>
            <person name="Blok V."/>
            <person name="Cock P.J.A."/>
            <person name="Van den Akker S.E."/>
            <person name="Holroyd N."/>
            <person name="Hunt M."/>
            <person name="Mantelin S."/>
            <person name="Naghra H."/>
            <person name="Pain A."/>
            <person name="Palomares-Rius J.E."/>
            <person name="Zarowiecki M."/>
            <person name="Berriman M."/>
            <person name="Jones J.T."/>
            <person name="Urwin P.E."/>
        </authorList>
    </citation>
    <scope>NUCLEOTIDE SEQUENCE [LARGE SCALE GENOMIC DNA]</scope>
    <source>
        <strain evidence="3">Lindley</strain>
    </source>
</reference>